<reference evidence="1 2" key="1">
    <citation type="submission" date="2024-01" db="EMBL/GenBank/DDBJ databases">
        <authorList>
            <person name="Waweru B."/>
        </authorList>
    </citation>
    <scope>NUCLEOTIDE SEQUENCE [LARGE SCALE GENOMIC DNA]</scope>
</reference>
<proteinExistence type="predicted"/>
<keyword evidence="2" id="KW-1185">Reference proteome</keyword>
<protein>
    <submittedName>
        <fullName evidence="1">Uncharacterized protein</fullName>
    </submittedName>
</protein>
<accession>A0AAV1SLR8</accession>
<dbReference type="Proteomes" id="UP001314170">
    <property type="component" value="Unassembled WGS sequence"/>
</dbReference>
<organism evidence="1 2">
    <name type="scientific">Dovyalis caffra</name>
    <dbReference type="NCBI Taxonomy" id="77055"/>
    <lineage>
        <taxon>Eukaryota</taxon>
        <taxon>Viridiplantae</taxon>
        <taxon>Streptophyta</taxon>
        <taxon>Embryophyta</taxon>
        <taxon>Tracheophyta</taxon>
        <taxon>Spermatophyta</taxon>
        <taxon>Magnoliopsida</taxon>
        <taxon>eudicotyledons</taxon>
        <taxon>Gunneridae</taxon>
        <taxon>Pentapetalae</taxon>
        <taxon>rosids</taxon>
        <taxon>fabids</taxon>
        <taxon>Malpighiales</taxon>
        <taxon>Salicaceae</taxon>
        <taxon>Flacourtieae</taxon>
        <taxon>Dovyalis</taxon>
    </lineage>
</organism>
<dbReference type="EMBL" id="CAWUPB010001194">
    <property type="protein sequence ID" value="CAK7352214.1"/>
    <property type="molecule type" value="Genomic_DNA"/>
</dbReference>
<evidence type="ECO:0000313" key="1">
    <source>
        <dbReference type="EMBL" id="CAK7352214.1"/>
    </source>
</evidence>
<dbReference type="AlphaFoldDB" id="A0AAV1SLR8"/>
<gene>
    <name evidence="1" type="ORF">DCAF_LOCUS24110</name>
</gene>
<sequence length="189" mass="20812">MCCPAALPGSRAVLVFPVRGRVLFKGCTFVPFDIFGSGRRPTCLYGWARASVWLGRVPRARLRLLASPWRTRCVRLPMAYPPLVLNLIGLHRARSTIVFSPLFIYLLVEVGPSLPSRAIQALPHIPVLCWPTHGLGTYRFMLLVGWRGPVGRRWGSARGKFVAWASSVCARQAPIGSRFGPAAGSSLNF</sequence>
<name>A0AAV1SLR8_9ROSI</name>
<evidence type="ECO:0000313" key="2">
    <source>
        <dbReference type="Proteomes" id="UP001314170"/>
    </source>
</evidence>
<comment type="caution">
    <text evidence="1">The sequence shown here is derived from an EMBL/GenBank/DDBJ whole genome shotgun (WGS) entry which is preliminary data.</text>
</comment>